<reference evidence="3 4" key="2">
    <citation type="submission" date="2016-05" db="EMBL/GenBank/DDBJ databases">
        <title>Lineage-specific infection strategies underlie the spectrum of fungal disease in amphibians.</title>
        <authorList>
            <person name="Cuomo C.A."/>
            <person name="Farrer R.A."/>
            <person name="James T."/>
            <person name="Longcore J."/>
            <person name="Birren B."/>
        </authorList>
    </citation>
    <scope>NUCLEOTIDE SEQUENCE [LARGE SCALE GENOMIC DNA]</scope>
    <source>
        <strain evidence="3 4">JEL423</strain>
    </source>
</reference>
<dbReference type="InterPro" id="IPR002921">
    <property type="entry name" value="Fungal_lipase-type"/>
</dbReference>
<feature type="transmembrane region" description="Helical" evidence="1">
    <location>
        <begin position="271"/>
        <end position="294"/>
    </location>
</feature>
<feature type="transmembrane region" description="Helical" evidence="1">
    <location>
        <begin position="198"/>
        <end position="219"/>
    </location>
</feature>
<keyword evidence="1" id="KW-1133">Transmembrane helix</keyword>
<dbReference type="CDD" id="cd00741">
    <property type="entry name" value="Lipase"/>
    <property type="match status" value="1"/>
</dbReference>
<keyword evidence="1" id="KW-0812">Transmembrane</keyword>
<feature type="transmembrane region" description="Helical" evidence="1">
    <location>
        <begin position="346"/>
        <end position="365"/>
    </location>
</feature>
<reference evidence="3 4" key="1">
    <citation type="submission" date="2006-10" db="EMBL/GenBank/DDBJ databases">
        <title>The Genome Sequence of Batrachochytrium dendrobatidis JEL423.</title>
        <authorList>
            <consortium name="The Broad Institute Genome Sequencing Platform"/>
            <person name="Birren B."/>
            <person name="Lander E."/>
            <person name="Galagan J."/>
            <person name="Cuomo C."/>
            <person name="Devon K."/>
            <person name="Jaffe D."/>
            <person name="Butler J."/>
            <person name="Alvarez P."/>
            <person name="Gnerre S."/>
            <person name="Grabherr M."/>
            <person name="Kleber M."/>
            <person name="Mauceli E."/>
            <person name="Brockman W."/>
            <person name="Young S."/>
            <person name="LaButti K."/>
            <person name="Sykes S."/>
            <person name="DeCaprio D."/>
            <person name="Crawford M."/>
            <person name="Koehrsen M."/>
            <person name="Engels R."/>
            <person name="Montgomery P."/>
            <person name="Pearson M."/>
            <person name="Howarth C."/>
            <person name="Larson L."/>
            <person name="White J."/>
            <person name="O'Leary S."/>
            <person name="Kodira C."/>
            <person name="Zeng Q."/>
            <person name="Yandava C."/>
            <person name="Alvarado L."/>
            <person name="Longcore J."/>
            <person name="James T."/>
        </authorList>
    </citation>
    <scope>NUCLEOTIDE SEQUENCE [LARGE SCALE GENOMIC DNA]</scope>
    <source>
        <strain evidence="3 4">JEL423</strain>
    </source>
</reference>
<evidence type="ECO:0000256" key="1">
    <source>
        <dbReference type="SAM" id="Phobius"/>
    </source>
</evidence>
<dbReference type="OrthoDB" id="58570at2759"/>
<proteinExistence type="predicted"/>
<dbReference type="Proteomes" id="UP000077115">
    <property type="component" value="Unassembled WGS sequence"/>
</dbReference>
<dbReference type="InterPro" id="IPR029058">
    <property type="entry name" value="AB_hydrolase_fold"/>
</dbReference>
<protein>
    <recommendedName>
        <fullName evidence="2">Fungal lipase-type domain-containing protein</fullName>
    </recommendedName>
</protein>
<evidence type="ECO:0000259" key="2">
    <source>
        <dbReference type="Pfam" id="PF01764"/>
    </source>
</evidence>
<evidence type="ECO:0000313" key="3">
    <source>
        <dbReference type="EMBL" id="OAJ38064.1"/>
    </source>
</evidence>
<gene>
    <name evidence="3" type="ORF">BDEG_22032</name>
</gene>
<dbReference type="Gene3D" id="3.40.50.1820">
    <property type="entry name" value="alpha/beta hydrolase"/>
    <property type="match status" value="1"/>
</dbReference>
<feature type="domain" description="Fungal lipase-type" evidence="2">
    <location>
        <begin position="542"/>
        <end position="684"/>
    </location>
</feature>
<dbReference type="AlphaFoldDB" id="A0A177WEG1"/>
<feature type="transmembrane region" description="Helical" evidence="1">
    <location>
        <begin position="131"/>
        <end position="152"/>
    </location>
</feature>
<feature type="transmembrane region" description="Helical" evidence="1">
    <location>
        <begin position="314"/>
        <end position="334"/>
    </location>
</feature>
<feature type="transmembrane region" description="Helical" evidence="1">
    <location>
        <begin position="104"/>
        <end position="125"/>
    </location>
</feature>
<sequence>MLIWKQRVGADASNNKPSFFNSMYFAGSKLVEWQQFCTEKIKALFPYTFKKKDRAEPAVEDPVDIGPTIEEYHPPEAFPPGPLEPALDDVEEHMARKVDSMGNILYIIILVVIIGSPLIVISALYGYWIVLSYITMGTCIAAAVSIGLINFVKRVQRSGAVLFTVSNVPENMTPTEYLRSMYLSTLGFDDGHDMIHKLAEIGIAVGLWALFSTLIFTTIANNIKFAAAGLAMLVVSIVVRFPFARKGLSSYVDNTYMVALDGRRYYNGKSLWPAIILFVLRVIFFCLGFISLVYYDGNFTELSGLFSTTKVLKWISVFVYVIITLLRDLVFLIPMSTRLEQYKSSMNFRAIALGVITIAQVIIAISACVAVNGYSSSMAVVASYLAIDFRHPRCSWTIYHNSYFQEHINLRAKRRGIKNTRSTLRVLGLILFIAITIGFFAGSTKTLPFSNLHQYGSPTQSYQKSKIKPPVCAMDILGLDIQDYAALALAAYDAEPINSPSPWIKRPHLANFTPGIYGSIDPTGKSFYIEFRAPAPSNLSIIAVRGTLSFTDIFQDIYMYSTSVLLQSSSYFGTLVNLWPVEITSLAVYLISSVGRPGLSLSYWTAVAKQVRLLQTQDGREVVITGHSLGGAIAGIVGSNMGIPAIGFSAPGLGFQTINYGFSLANLESTFVNIVPNHDVVPTFDVQYGFIQDISCYSGEPLSCHSLLLTQITLAELCN</sequence>
<keyword evidence="1" id="KW-0472">Membrane</keyword>
<accession>A0A177WEG1</accession>
<dbReference type="EMBL" id="DS022301">
    <property type="protein sequence ID" value="OAJ38064.1"/>
    <property type="molecule type" value="Genomic_DNA"/>
</dbReference>
<dbReference type="Pfam" id="PF01764">
    <property type="entry name" value="Lipase_3"/>
    <property type="match status" value="1"/>
</dbReference>
<name>A0A177WEG1_BATDL</name>
<feature type="transmembrane region" description="Helical" evidence="1">
    <location>
        <begin position="423"/>
        <end position="442"/>
    </location>
</feature>
<evidence type="ECO:0000313" key="4">
    <source>
        <dbReference type="Proteomes" id="UP000077115"/>
    </source>
</evidence>
<dbReference type="GO" id="GO:0006629">
    <property type="term" value="P:lipid metabolic process"/>
    <property type="evidence" value="ECO:0007669"/>
    <property type="project" value="InterPro"/>
</dbReference>
<dbReference type="VEuPathDB" id="FungiDB:BDEG_22032"/>
<feature type="transmembrane region" description="Helical" evidence="1">
    <location>
        <begin position="225"/>
        <end position="243"/>
    </location>
</feature>
<dbReference type="SUPFAM" id="SSF53474">
    <property type="entry name" value="alpha/beta-Hydrolases"/>
    <property type="match status" value="1"/>
</dbReference>
<dbReference type="eggNOG" id="ENOG502S8TW">
    <property type="taxonomic scope" value="Eukaryota"/>
</dbReference>
<organism evidence="3 4">
    <name type="scientific">Batrachochytrium dendrobatidis (strain JEL423)</name>
    <dbReference type="NCBI Taxonomy" id="403673"/>
    <lineage>
        <taxon>Eukaryota</taxon>
        <taxon>Fungi</taxon>
        <taxon>Fungi incertae sedis</taxon>
        <taxon>Chytridiomycota</taxon>
        <taxon>Chytridiomycota incertae sedis</taxon>
        <taxon>Chytridiomycetes</taxon>
        <taxon>Rhizophydiales</taxon>
        <taxon>Rhizophydiales incertae sedis</taxon>
        <taxon>Batrachochytrium</taxon>
    </lineage>
</organism>
<dbReference type="STRING" id="403673.A0A177WEG1"/>